<accession>A0A7J6PWB2</accession>
<proteinExistence type="predicted"/>
<gene>
    <name evidence="1" type="ORF">FOZ63_018161</name>
</gene>
<organism evidence="1 2">
    <name type="scientific">Perkinsus olseni</name>
    <name type="common">Perkinsus atlanticus</name>
    <dbReference type="NCBI Taxonomy" id="32597"/>
    <lineage>
        <taxon>Eukaryota</taxon>
        <taxon>Sar</taxon>
        <taxon>Alveolata</taxon>
        <taxon>Perkinsozoa</taxon>
        <taxon>Perkinsea</taxon>
        <taxon>Perkinsida</taxon>
        <taxon>Perkinsidae</taxon>
        <taxon>Perkinsus</taxon>
    </lineage>
</organism>
<reference evidence="1 2" key="1">
    <citation type="submission" date="2020-04" db="EMBL/GenBank/DDBJ databases">
        <title>Perkinsus olseni comparative genomics.</title>
        <authorList>
            <person name="Bogema D.R."/>
        </authorList>
    </citation>
    <scope>NUCLEOTIDE SEQUENCE [LARGE SCALE GENOMIC DNA]</scope>
    <source>
        <strain evidence="1 2">ATCC PRA-207</strain>
    </source>
</reference>
<name>A0A7J6PWB2_PEROL</name>
<sequence length="136" mass="15053">RSQVYDIVHHLRPRLEIPQQGEAAATKKRKKLLPCQFVFASASMPTGGPNSVAAMISQRFCSAEMVTTSFAHSIPPSIKVEWFKASPVWDQRCAELAEILKVRRALECPGNSELTGLFPSIPAGTNPRLRELLPQL</sequence>
<dbReference type="Proteomes" id="UP000553632">
    <property type="component" value="Unassembled WGS sequence"/>
</dbReference>
<protein>
    <submittedName>
        <fullName evidence="1">Uncharacterized protein</fullName>
    </submittedName>
</protein>
<comment type="caution">
    <text evidence="1">The sequence shown here is derived from an EMBL/GenBank/DDBJ whole genome shotgun (WGS) entry which is preliminary data.</text>
</comment>
<dbReference type="AlphaFoldDB" id="A0A7J6PWB2"/>
<evidence type="ECO:0000313" key="1">
    <source>
        <dbReference type="EMBL" id="KAF4699700.1"/>
    </source>
</evidence>
<feature type="non-terminal residue" evidence="1">
    <location>
        <position position="1"/>
    </location>
</feature>
<evidence type="ECO:0000313" key="2">
    <source>
        <dbReference type="Proteomes" id="UP000553632"/>
    </source>
</evidence>
<keyword evidence="2" id="KW-1185">Reference proteome</keyword>
<dbReference type="EMBL" id="JABANO010037728">
    <property type="protein sequence ID" value="KAF4699700.1"/>
    <property type="molecule type" value="Genomic_DNA"/>
</dbReference>